<proteinExistence type="inferred from homology"/>
<reference evidence="9" key="1">
    <citation type="submission" date="2015-08" db="EMBL/GenBank/DDBJ databases">
        <title>Fjat-14210 dsm16467.</title>
        <authorList>
            <person name="Liu B."/>
            <person name="Wang J."/>
            <person name="Zhu Y."/>
            <person name="Liu G."/>
            <person name="Chen Q."/>
            <person name="Chen Z."/>
            <person name="Lan J."/>
            <person name="Che J."/>
            <person name="Ge C."/>
            <person name="Shi H."/>
            <person name="Pan Z."/>
            <person name="Liu X."/>
        </authorList>
    </citation>
    <scope>NUCLEOTIDE SEQUENCE [LARGE SCALE GENOMIC DNA]</scope>
    <source>
        <strain evidence="9">DSM 16467</strain>
    </source>
</reference>
<dbReference type="InterPro" id="IPR001119">
    <property type="entry name" value="SLH_dom"/>
</dbReference>
<dbReference type="RefSeq" id="WP_053403099.1">
    <property type="nucleotide sequence ID" value="NZ_LILC01000030.1"/>
</dbReference>
<keyword evidence="4 6" id="KW-0732">Signal</keyword>
<dbReference type="OrthoDB" id="9775118at2"/>
<name>A0A0M0KR91_9BACI</name>
<dbReference type="GO" id="GO:0009166">
    <property type="term" value="P:nucleotide catabolic process"/>
    <property type="evidence" value="ECO:0007669"/>
    <property type="project" value="InterPro"/>
</dbReference>
<dbReference type="SUPFAM" id="SSF55816">
    <property type="entry name" value="5'-nucleotidase (syn. UDP-sugar hydrolase), C-terminal domain"/>
    <property type="match status" value="1"/>
</dbReference>
<dbReference type="InterPro" id="IPR029052">
    <property type="entry name" value="Metallo-depent_PP-like"/>
</dbReference>
<evidence type="ECO:0000256" key="2">
    <source>
        <dbReference type="ARBA" id="ARBA00022512"/>
    </source>
</evidence>
<keyword evidence="5" id="KW-0572">Peptidoglycan-anchor</keyword>
<gene>
    <name evidence="8" type="ORF">AMD01_19420</name>
</gene>
<keyword evidence="6" id="KW-0378">Hydrolase</keyword>
<dbReference type="STRING" id="284581.AMD01_19420"/>
<dbReference type="GO" id="GO:0000166">
    <property type="term" value="F:nucleotide binding"/>
    <property type="evidence" value="ECO:0007669"/>
    <property type="project" value="UniProtKB-KW"/>
</dbReference>
<dbReference type="Gene3D" id="3.90.780.10">
    <property type="entry name" value="5'-Nucleotidase, C-terminal domain"/>
    <property type="match status" value="1"/>
</dbReference>
<sequence>MRKNVFKPIVSLSLASALSLGAFAAPFSNDFAKAETQNIKVQLLGLNDFHGQMDYSDKLDLDKDGVKETPIGGIAYTAAAIKQHQAENPNTLLVEAGDMVGGSPLVSSYFQDEPTIEILKEMGFSVGTLGNHEFDEGVTEMLRMVNGGNHPDGKSIPGVDYTGTGFPVVAANVVYKDTGKLMLDPYTIKEVGGEKIGFIGVVTQETPYMIVQKGNENLAFTDEAEAINKYTKELKEKGIKSIVVLAHNPTTNTTDNASFDASKIAEKVDDEVDVIFAAHNHVGVNKVVDNKLIVQAYSYGTAFSDVDLEIDPTTHDIVKKSADVVTVIQSKYTPDPKVQAIVDKYEEKVKPVKEQVVGESAVELSGKYAQKGPVGDNSLGNLIADGMKENMKADFALMNGGGIRASVNAGPITWGELFSVQPFGNTLAKVDVTGQDLEDILNAQIDPVKGLDVSVGGFKYTWSSQTNKVVDIFLPDGSKIDKKKTYSVVVNNYMYGNPTYRIAELGENMEVGPSDLEATVEYVKSLKQPISYKAEGRISEVTLSLPFKDVADNHWAHDYINDLYFKNIIKGTSDTMFSPDKELSRSQFASLLVRALNIKTDKTTDFKDTAKLSEQVQKEVAAAVSSGIVVGRTAKTFAPYAPITRAEMMTMLMRAYKVKNGSVPAPTKDVFKDTSTLKPEMKDAIEVAYELGYVDGFGDQFKPFNTAKRAESAKVLYMLLKK</sequence>
<dbReference type="GO" id="GO:0008768">
    <property type="term" value="F:UDP-sugar diphosphatase activity"/>
    <property type="evidence" value="ECO:0007669"/>
    <property type="project" value="TreeGrafter"/>
</dbReference>
<dbReference type="InterPro" id="IPR006179">
    <property type="entry name" value="5_nucleotidase/apyrase"/>
</dbReference>
<comment type="caution">
    <text evidence="8">The sequence shown here is derived from an EMBL/GenBank/DDBJ whole genome shotgun (WGS) entry which is preliminary data.</text>
</comment>
<dbReference type="Pfam" id="PF00395">
    <property type="entry name" value="SLH"/>
    <property type="match status" value="3"/>
</dbReference>
<dbReference type="GO" id="GO:0008253">
    <property type="term" value="F:5'-nucleotidase activity"/>
    <property type="evidence" value="ECO:0007669"/>
    <property type="project" value="TreeGrafter"/>
</dbReference>
<comment type="subcellular location">
    <subcellularLocation>
        <location evidence="1">Secreted</location>
        <location evidence="1">Cell wall</location>
        <topology evidence="1">Peptidoglycan-anchor</topology>
    </subcellularLocation>
</comment>
<keyword evidence="6" id="KW-0547">Nucleotide-binding</keyword>
<comment type="similarity">
    <text evidence="6">Belongs to the 5'-nucleotidase family.</text>
</comment>
<evidence type="ECO:0000256" key="1">
    <source>
        <dbReference type="ARBA" id="ARBA00004168"/>
    </source>
</evidence>
<dbReference type="SUPFAM" id="SSF56300">
    <property type="entry name" value="Metallo-dependent phosphatases"/>
    <property type="match status" value="1"/>
</dbReference>
<feature type="domain" description="SLH" evidence="7">
    <location>
        <begin position="543"/>
        <end position="606"/>
    </location>
</feature>
<dbReference type="InterPro" id="IPR006146">
    <property type="entry name" value="5'-Nucleotdase_CS"/>
</dbReference>
<dbReference type="InterPro" id="IPR008334">
    <property type="entry name" value="5'-Nucleotdase_C"/>
</dbReference>
<feature type="chain" id="PRO_5039741212" evidence="6">
    <location>
        <begin position="25"/>
        <end position="722"/>
    </location>
</feature>
<keyword evidence="9" id="KW-1185">Reference proteome</keyword>
<dbReference type="PATRIC" id="fig|284581.3.peg.4269"/>
<evidence type="ECO:0000256" key="3">
    <source>
        <dbReference type="ARBA" id="ARBA00022525"/>
    </source>
</evidence>
<evidence type="ECO:0000256" key="6">
    <source>
        <dbReference type="RuleBase" id="RU362119"/>
    </source>
</evidence>
<feature type="signal peptide" evidence="6">
    <location>
        <begin position="1"/>
        <end position="24"/>
    </location>
</feature>
<evidence type="ECO:0000256" key="5">
    <source>
        <dbReference type="ARBA" id="ARBA00023088"/>
    </source>
</evidence>
<dbReference type="Proteomes" id="UP000037558">
    <property type="component" value="Unassembled WGS sequence"/>
</dbReference>
<feature type="domain" description="SLH" evidence="7">
    <location>
        <begin position="607"/>
        <end position="666"/>
    </location>
</feature>
<feature type="domain" description="SLH" evidence="7">
    <location>
        <begin position="668"/>
        <end position="722"/>
    </location>
</feature>
<dbReference type="GO" id="GO:0030288">
    <property type="term" value="C:outer membrane-bounded periplasmic space"/>
    <property type="evidence" value="ECO:0007669"/>
    <property type="project" value="TreeGrafter"/>
</dbReference>
<dbReference type="PROSITE" id="PS51272">
    <property type="entry name" value="SLH"/>
    <property type="match status" value="3"/>
</dbReference>
<dbReference type="PANTHER" id="PTHR11575">
    <property type="entry name" value="5'-NUCLEOTIDASE-RELATED"/>
    <property type="match status" value="1"/>
</dbReference>
<keyword evidence="2" id="KW-0134">Cell wall</keyword>
<accession>A0A0M0KR91</accession>
<dbReference type="EMBL" id="LILC01000030">
    <property type="protein sequence ID" value="KOO41117.1"/>
    <property type="molecule type" value="Genomic_DNA"/>
</dbReference>
<evidence type="ECO:0000259" key="7">
    <source>
        <dbReference type="PROSITE" id="PS51272"/>
    </source>
</evidence>
<dbReference type="InterPro" id="IPR004843">
    <property type="entry name" value="Calcineurin-like_PHP"/>
</dbReference>
<dbReference type="AlphaFoldDB" id="A0A0M0KR91"/>
<evidence type="ECO:0000313" key="9">
    <source>
        <dbReference type="Proteomes" id="UP000037558"/>
    </source>
</evidence>
<dbReference type="InterPro" id="IPR036907">
    <property type="entry name" value="5'-Nucleotdase_C_sf"/>
</dbReference>
<dbReference type="FunFam" id="3.60.21.10:FF:000052">
    <property type="entry name" value="Endonuclease YhcR"/>
    <property type="match status" value="1"/>
</dbReference>
<dbReference type="PRINTS" id="PR01607">
    <property type="entry name" value="APYRASEFAMLY"/>
</dbReference>
<dbReference type="Pfam" id="PF02872">
    <property type="entry name" value="5_nucleotid_C"/>
    <property type="match status" value="1"/>
</dbReference>
<keyword evidence="3" id="KW-0964">Secreted</keyword>
<dbReference type="GO" id="GO:0046872">
    <property type="term" value="F:metal ion binding"/>
    <property type="evidence" value="ECO:0007669"/>
    <property type="project" value="InterPro"/>
</dbReference>
<evidence type="ECO:0000256" key="4">
    <source>
        <dbReference type="ARBA" id="ARBA00022729"/>
    </source>
</evidence>
<organism evidence="8 9">
    <name type="scientific">Priestia koreensis</name>
    <dbReference type="NCBI Taxonomy" id="284581"/>
    <lineage>
        <taxon>Bacteria</taxon>
        <taxon>Bacillati</taxon>
        <taxon>Bacillota</taxon>
        <taxon>Bacilli</taxon>
        <taxon>Bacillales</taxon>
        <taxon>Bacillaceae</taxon>
        <taxon>Priestia</taxon>
    </lineage>
</organism>
<dbReference type="PANTHER" id="PTHR11575:SF24">
    <property type="entry name" value="5'-NUCLEOTIDASE"/>
    <property type="match status" value="1"/>
</dbReference>
<dbReference type="Pfam" id="PF00149">
    <property type="entry name" value="Metallophos"/>
    <property type="match status" value="1"/>
</dbReference>
<protein>
    <submittedName>
        <fullName evidence="8">2,' 3'-cyclic nucleotide 2'-phosphodiesterase</fullName>
    </submittedName>
</protein>
<dbReference type="Gene3D" id="3.60.21.10">
    <property type="match status" value="1"/>
</dbReference>
<evidence type="ECO:0000313" key="8">
    <source>
        <dbReference type="EMBL" id="KOO41117.1"/>
    </source>
</evidence>
<dbReference type="PROSITE" id="PS00786">
    <property type="entry name" value="5_NUCLEOTIDASE_2"/>
    <property type="match status" value="1"/>
</dbReference>